<evidence type="ECO:0000313" key="7">
    <source>
        <dbReference type="Proteomes" id="UP000078428"/>
    </source>
</evidence>
<keyword evidence="5" id="KW-1003">Cell membrane</keyword>
<dbReference type="GO" id="GO:0005886">
    <property type="term" value="C:plasma membrane"/>
    <property type="evidence" value="ECO:0007669"/>
    <property type="project" value="UniProtKB-SubCell"/>
</dbReference>
<dbReference type="Proteomes" id="UP000078428">
    <property type="component" value="Unassembled WGS sequence"/>
</dbReference>
<keyword evidence="3 5" id="KW-1133">Transmembrane helix</keyword>
<evidence type="ECO:0000256" key="2">
    <source>
        <dbReference type="ARBA" id="ARBA00022692"/>
    </source>
</evidence>
<evidence type="ECO:0000256" key="5">
    <source>
        <dbReference type="RuleBase" id="RU363041"/>
    </source>
</evidence>
<feature type="transmembrane region" description="Helical" evidence="5">
    <location>
        <begin position="93"/>
        <end position="110"/>
    </location>
</feature>
<feature type="transmembrane region" description="Helical" evidence="5">
    <location>
        <begin position="222"/>
        <end position="240"/>
    </location>
</feature>
<evidence type="ECO:0000256" key="4">
    <source>
        <dbReference type="ARBA" id="ARBA00023136"/>
    </source>
</evidence>
<dbReference type="InterPro" id="IPR002781">
    <property type="entry name" value="TM_pro_TauE-like"/>
</dbReference>
<evidence type="ECO:0000313" key="6">
    <source>
        <dbReference type="EMBL" id="OAN51433.1"/>
    </source>
</evidence>
<keyword evidence="2 5" id="KW-0812">Transmembrane</keyword>
<sequence>MLAIASILIFSLVQSLFGVGLLVFGTPTLLLSGFGYPETLATLLPASLAVSLLQVRAGGLQSAAFARRFALWCLAPMAAVLALVLVFKLRAGLELGVALALLAFAGLRAAPPRLVAAMRRWVAEHQPQWLLAMGVVHGLSNLGGGLLTIYAGACRDDKEGMRALTAFCYTAFASSQLLVLALLRPDLFGWPQLAYAATAAAMFLAVGQRMFVAMPLDLFNRLFGLFLLAYASLLILRAVGWL</sequence>
<protein>
    <recommendedName>
        <fullName evidence="5">Probable membrane transporter protein</fullName>
    </recommendedName>
</protein>
<organism evidence="6 7">
    <name type="scientific">Paramagnetospirillum marisnigri</name>
    <dbReference type="NCBI Taxonomy" id="1285242"/>
    <lineage>
        <taxon>Bacteria</taxon>
        <taxon>Pseudomonadati</taxon>
        <taxon>Pseudomonadota</taxon>
        <taxon>Alphaproteobacteria</taxon>
        <taxon>Rhodospirillales</taxon>
        <taxon>Magnetospirillaceae</taxon>
        <taxon>Paramagnetospirillum</taxon>
    </lineage>
</organism>
<comment type="subcellular location">
    <subcellularLocation>
        <location evidence="5">Cell membrane</location>
        <topology evidence="5">Multi-pass membrane protein</topology>
    </subcellularLocation>
    <subcellularLocation>
        <location evidence="1">Membrane</location>
        <topology evidence="1">Multi-pass membrane protein</topology>
    </subcellularLocation>
</comment>
<feature type="transmembrane region" description="Helical" evidence="5">
    <location>
        <begin position="130"/>
        <end position="151"/>
    </location>
</feature>
<name>A0A178MR68_9PROT</name>
<keyword evidence="4 5" id="KW-0472">Membrane</keyword>
<evidence type="ECO:0000256" key="1">
    <source>
        <dbReference type="ARBA" id="ARBA00004141"/>
    </source>
</evidence>
<keyword evidence="7" id="KW-1185">Reference proteome</keyword>
<dbReference type="AlphaFoldDB" id="A0A178MR68"/>
<gene>
    <name evidence="6" type="ORF">A6A04_16070</name>
</gene>
<comment type="similarity">
    <text evidence="5">Belongs to the 4-toluene sulfonate uptake permease (TSUP) (TC 2.A.102) family.</text>
</comment>
<dbReference type="Pfam" id="PF01925">
    <property type="entry name" value="TauE"/>
    <property type="match status" value="1"/>
</dbReference>
<dbReference type="EMBL" id="LWQT01000045">
    <property type="protein sequence ID" value="OAN51433.1"/>
    <property type="molecule type" value="Genomic_DNA"/>
</dbReference>
<feature type="transmembrane region" description="Helical" evidence="5">
    <location>
        <begin position="163"/>
        <end position="183"/>
    </location>
</feature>
<reference evidence="6 7" key="1">
    <citation type="submission" date="2016-04" db="EMBL/GenBank/DDBJ databases">
        <title>Draft genome sequence of freshwater magnetotactic bacteria Magnetospirillum marisnigri SP-1 and Magnetospirillum moscoviense BB-1.</title>
        <authorList>
            <person name="Koziaeva V."/>
            <person name="Dziuba M.V."/>
            <person name="Ivanov T.M."/>
            <person name="Kuznetsov B."/>
            <person name="Grouzdev D.S."/>
        </authorList>
    </citation>
    <scope>NUCLEOTIDE SEQUENCE [LARGE SCALE GENOMIC DNA]</scope>
    <source>
        <strain evidence="6 7">SP-1</strain>
    </source>
</reference>
<proteinExistence type="inferred from homology"/>
<feature type="transmembrane region" description="Helical" evidence="5">
    <location>
        <begin position="69"/>
        <end position="87"/>
    </location>
</feature>
<comment type="caution">
    <text evidence="6">The sequence shown here is derived from an EMBL/GenBank/DDBJ whole genome shotgun (WGS) entry which is preliminary data.</text>
</comment>
<evidence type="ECO:0000256" key="3">
    <source>
        <dbReference type="ARBA" id="ARBA00022989"/>
    </source>
</evidence>
<dbReference type="STRING" id="1285242.A6A04_16070"/>
<feature type="transmembrane region" description="Helical" evidence="5">
    <location>
        <begin position="195"/>
        <end position="216"/>
    </location>
</feature>
<accession>A0A178MR68</accession>
<dbReference type="RefSeq" id="WP_068491525.1">
    <property type="nucleotide sequence ID" value="NZ_LWQT01000045.1"/>
</dbReference>